<name>A0A6M3M7D7_9ZZZZ</name>
<reference evidence="1" key="1">
    <citation type="submission" date="2020-03" db="EMBL/GenBank/DDBJ databases">
        <title>The deep terrestrial virosphere.</title>
        <authorList>
            <person name="Holmfeldt K."/>
            <person name="Nilsson E."/>
            <person name="Simone D."/>
            <person name="Lopez-Fernandez M."/>
            <person name="Wu X."/>
            <person name="de Brujin I."/>
            <person name="Lundin D."/>
            <person name="Andersson A."/>
            <person name="Bertilsson S."/>
            <person name="Dopson M."/>
        </authorList>
    </citation>
    <scope>NUCLEOTIDE SEQUENCE</scope>
    <source>
        <strain evidence="1">MM171B01520</strain>
    </source>
</reference>
<protein>
    <submittedName>
        <fullName evidence="1">Uncharacterized protein</fullName>
    </submittedName>
</protein>
<dbReference type="EMBL" id="MT143756">
    <property type="protein sequence ID" value="QJB02070.1"/>
    <property type="molecule type" value="Genomic_DNA"/>
</dbReference>
<organism evidence="1">
    <name type="scientific">viral metagenome</name>
    <dbReference type="NCBI Taxonomy" id="1070528"/>
    <lineage>
        <taxon>unclassified sequences</taxon>
        <taxon>metagenomes</taxon>
        <taxon>organismal metagenomes</taxon>
    </lineage>
</organism>
<evidence type="ECO:0000313" key="1">
    <source>
        <dbReference type="EMBL" id="QJB02070.1"/>
    </source>
</evidence>
<sequence length="74" mass="8692">MKAFKCEWCNEYGDGSGRASKIPMMEDGKTIEPLTWAHIEICEKCYQKFCWKLEEMMEALLEKIDGEEKTRGEH</sequence>
<accession>A0A6M3M7D7</accession>
<proteinExistence type="predicted"/>
<gene>
    <name evidence="1" type="ORF">MM171B01520_0004</name>
</gene>
<dbReference type="AlphaFoldDB" id="A0A6M3M7D7"/>